<gene>
    <name evidence="1" type="ORF">XENOCAPTIV_026605</name>
</gene>
<dbReference type="Proteomes" id="UP001434883">
    <property type="component" value="Unassembled WGS sequence"/>
</dbReference>
<dbReference type="PANTHER" id="PTHR46514">
    <property type="entry name" value="AMPHIPHYSIN"/>
    <property type="match status" value="1"/>
</dbReference>
<dbReference type="SUPFAM" id="SSF103657">
    <property type="entry name" value="BAR/IMD domain-like"/>
    <property type="match status" value="1"/>
</dbReference>
<dbReference type="Gene3D" id="1.20.1270.60">
    <property type="entry name" value="Arfaptin homology (AH) domain/BAR domain"/>
    <property type="match status" value="1"/>
</dbReference>
<evidence type="ECO:0000313" key="2">
    <source>
        <dbReference type="Proteomes" id="UP001434883"/>
    </source>
</evidence>
<evidence type="ECO:0000313" key="1">
    <source>
        <dbReference type="EMBL" id="MEQ2217172.1"/>
    </source>
</evidence>
<reference evidence="1 2" key="1">
    <citation type="submission" date="2021-06" db="EMBL/GenBank/DDBJ databases">
        <authorList>
            <person name="Palmer J.M."/>
        </authorList>
    </citation>
    <scope>NUCLEOTIDE SEQUENCE [LARGE SCALE GENOMIC DNA]</scope>
    <source>
        <strain evidence="1 2">XC_2019</strain>
        <tissue evidence="1">Muscle</tissue>
    </source>
</reference>
<comment type="caution">
    <text evidence="1">The sequence shown here is derived from an EMBL/GenBank/DDBJ whole genome shotgun (WGS) entry which is preliminary data.</text>
</comment>
<feature type="non-terminal residue" evidence="1">
    <location>
        <position position="51"/>
    </location>
</feature>
<sequence length="51" mass="5925">MLDQAVRTMESYVSQFPDVRAKEEMKDAKTVYDGINNELKEELPVLYDRSA</sequence>
<accession>A0ABV0S9B7</accession>
<dbReference type="InterPro" id="IPR027267">
    <property type="entry name" value="AH/BAR_dom_sf"/>
</dbReference>
<organism evidence="1 2">
    <name type="scientific">Xenoophorus captivus</name>
    <dbReference type="NCBI Taxonomy" id="1517983"/>
    <lineage>
        <taxon>Eukaryota</taxon>
        <taxon>Metazoa</taxon>
        <taxon>Chordata</taxon>
        <taxon>Craniata</taxon>
        <taxon>Vertebrata</taxon>
        <taxon>Euteleostomi</taxon>
        <taxon>Actinopterygii</taxon>
        <taxon>Neopterygii</taxon>
        <taxon>Teleostei</taxon>
        <taxon>Neoteleostei</taxon>
        <taxon>Acanthomorphata</taxon>
        <taxon>Ovalentaria</taxon>
        <taxon>Atherinomorphae</taxon>
        <taxon>Cyprinodontiformes</taxon>
        <taxon>Goodeidae</taxon>
        <taxon>Xenoophorus</taxon>
    </lineage>
</organism>
<name>A0ABV0S9B7_9TELE</name>
<dbReference type="PANTHER" id="PTHR46514:SF1">
    <property type="entry name" value="BRIDGING INTEGRATOR 2"/>
    <property type="match status" value="1"/>
</dbReference>
<dbReference type="InterPro" id="IPR003005">
    <property type="entry name" value="Amphiphysin"/>
</dbReference>
<dbReference type="EMBL" id="JAHRIN010075687">
    <property type="protein sequence ID" value="MEQ2217172.1"/>
    <property type="molecule type" value="Genomic_DNA"/>
</dbReference>
<protein>
    <submittedName>
        <fullName evidence="1">Uncharacterized protein</fullName>
    </submittedName>
</protein>
<keyword evidence="2" id="KW-1185">Reference proteome</keyword>
<proteinExistence type="predicted"/>